<evidence type="ECO:0008006" key="3">
    <source>
        <dbReference type="Google" id="ProtNLM"/>
    </source>
</evidence>
<dbReference type="AlphaFoldDB" id="X1G4L2"/>
<sequence>TSGYTMVLEKGLGLNATRDLMDTAADYIDSLKSTFGTAAFLDYRLLRQKIEIIRSADVDVYPGGTFLEAAVAQGVYDKYLERCRQLGFSAIEVSDGTIEMPLELRKEVITKALDKGFKVISEVGKKDPKEDISLAEKQELIKLDLSLGAFKVIVEAREASKGVGIYDLSGAVKESEVDAIVAGVDDVNDLIWEAALKNQQLFLIKKFGPNVNIGNVPLEDILALEALRCGLRGDTLKAAVAKF</sequence>
<proteinExistence type="inferred from homology"/>
<dbReference type="InterPro" id="IPR013785">
    <property type="entry name" value="Aldolase_TIM"/>
</dbReference>
<reference evidence="2" key="1">
    <citation type="journal article" date="2014" name="Front. Microbiol.">
        <title>High frequency of phylogenetically diverse reductive dehalogenase-homologous genes in deep subseafloor sedimentary metagenomes.</title>
        <authorList>
            <person name="Kawai M."/>
            <person name="Futagami T."/>
            <person name="Toyoda A."/>
            <person name="Takaki Y."/>
            <person name="Nishi S."/>
            <person name="Hori S."/>
            <person name="Arai W."/>
            <person name="Tsubouchi T."/>
            <person name="Morono Y."/>
            <person name="Uchiyama I."/>
            <person name="Ito T."/>
            <person name="Fujiyama A."/>
            <person name="Inagaki F."/>
            <person name="Takami H."/>
        </authorList>
    </citation>
    <scope>NUCLEOTIDE SEQUENCE</scope>
    <source>
        <strain evidence="2">Expedition CK06-06</strain>
    </source>
</reference>
<dbReference type="EMBL" id="BARU01022098">
    <property type="protein sequence ID" value="GAH52866.1"/>
    <property type="molecule type" value="Genomic_DNA"/>
</dbReference>
<comment type="similarity">
    <text evidence="1">Belongs to the phosphosulfolactate synthase family.</text>
</comment>
<dbReference type="Gene3D" id="3.20.20.70">
    <property type="entry name" value="Aldolase class I"/>
    <property type="match status" value="1"/>
</dbReference>
<feature type="non-terminal residue" evidence="2">
    <location>
        <position position="1"/>
    </location>
</feature>
<dbReference type="InterPro" id="IPR036112">
    <property type="entry name" value="ComA_synth_sf"/>
</dbReference>
<accession>X1G4L2</accession>
<name>X1G4L2_9ZZZZ</name>
<evidence type="ECO:0000256" key="1">
    <source>
        <dbReference type="ARBA" id="ARBA00010424"/>
    </source>
</evidence>
<dbReference type="Pfam" id="PF02679">
    <property type="entry name" value="ComA"/>
    <property type="match status" value="1"/>
</dbReference>
<evidence type="ECO:0000313" key="2">
    <source>
        <dbReference type="EMBL" id="GAH52866.1"/>
    </source>
</evidence>
<dbReference type="InterPro" id="IPR003830">
    <property type="entry name" value="ComA_synth"/>
</dbReference>
<dbReference type="PANTHER" id="PTHR48413:SF1">
    <property type="entry name" value="PROTEIN HEAT-STRESS-ASSOCIATED 32"/>
    <property type="match status" value="1"/>
</dbReference>
<gene>
    <name evidence="2" type="ORF">S03H2_36048</name>
</gene>
<dbReference type="SUPFAM" id="SSF102110">
    <property type="entry name" value="(2r)-phospho-3-sulfolactate synthase ComA"/>
    <property type="match status" value="1"/>
</dbReference>
<organism evidence="2">
    <name type="scientific">marine sediment metagenome</name>
    <dbReference type="NCBI Taxonomy" id="412755"/>
    <lineage>
        <taxon>unclassified sequences</taxon>
        <taxon>metagenomes</taxon>
        <taxon>ecological metagenomes</taxon>
    </lineage>
</organism>
<comment type="caution">
    <text evidence="2">The sequence shown here is derived from an EMBL/GenBank/DDBJ whole genome shotgun (WGS) entry which is preliminary data.</text>
</comment>
<protein>
    <recommendedName>
        <fullName evidence="3">Phosphosulfolactate synthase</fullName>
    </recommendedName>
</protein>
<dbReference type="PANTHER" id="PTHR48413">
    <property type="match status" value="1"/>
</dbReference>